<dbReference type="InterPro" id="IPR054722">
    <property type="entry name" value="PolX-like_BBD"/>
</dbReference>
<dbReference type="PANTHER" id="PTHR47481:SF22">
    <property type="entry name" value="RETROTRANSPOSON GAG DOMAIN-CONTAINING PROTEIN"/>
    <property type="match status" value="1"/>
</dbReference>
<organism evidence="2 3">
    <name type="scientific">Juglans regia</name>
    <name type="common">English walnut</name>
    <dbReference type="NCBI Taxonomy" id="51240"/>
    <lineage>
        <taxon>Eukaryota</taxon>
        <taxon>Viridiplantae</taxon>
        <taxon>Streptophyta</taxon>
        <taxon>Embryophyta</taxon>
        <taxon>Tracheophyta</taxon>
        <taxon>Spermatophyta</taxon>
        <taxon>Magnoliopsida</taxon>
        <taxon>eudicotyledons</taxon>
        <taxon>Gunneridae</taxon>
        <taxon>Pentapetalae</taxon>
        <taxon>rosids</taxon>
        <taxon>fabids</taxon>
        <taxon>Fagales</taxon>
        <taxon>Juglandaceae</taxon>
        <taxon>Juglans</taxon>
    </lineage>
</organism>
<gene>
    <name evidence="2" type="ORF">F2P56_036972</name>
</gene>
<reference evidence="2" key="2">
    <citation type="submission" date="2020-03" db="EMBL/GenBank/DDBJ databases">
        <title>Walnut 2.0.</title>
        <authorList>
            <person name="Marrano A."/>
            <person name="Britton M."/>
            <person name="Zimin A.V."/>
            <person name="Zaini P.A."/>
            <person name="Workman R."/>
            <person name="Puiu D."/>
            <person name="Bianco L."/>
            <person name="Allen B.J."/>
            <person name="Troggio M."/>
            <person name="Leslie C.A."/>
            <person name="Timp W."/>
            <person name="Dendekar A."/>
            <person name="Salzberg S.L."/>
            <person name="Neale D.B."/>
        </authorList>
    </citation>
    <scope>NUCLEOTIDE SEQUENCE</scope>
    <source>
        <tissue evidence="2">Leaves</tissue>
    </source>
</reference>
<sequence>MTRDDIIMYVLVGLGHEYDSFVASISARTNSVTLEEIYSLFLTTEARLSRHQLTLQFSNPMQMLLNVNHNLFRGMDAVSLEAGGVAIVMAIILPTEAMNNPRLFARFDISYQDSPKTPPKQAMVAMTNANNGNWELEWHVDTGATHHLTNDVANLNLSNANYNGLDSVHVGNGKGLQIFKTGSSKFSTATSTFVLNQVLLVPEIQKNLISVQLVCIDNNVYFEFHAHFFLVKDY</sequence>
<dbReference type="Pfam" id="PF22936">
    <property type="entry name" value="Pol_BBD"/>
    <property type="match status" value="1"/>
</dbReference>
<feature type="domain" description="Retrovirus-related Pol polyprotein from transposon TNT 1-94-like beta-barrel" evidence="1">
    <location>
        <begin position="138"/>
        <end position="213"/>
    </location>
</feature>
<proteinExistence type="predicted"/>
<evidence type="ECO:0000313" key="3">
    <source>
        <dbReference type="Proteomes" id="UP000619265"/>
    </source>
</evidence>
<protein>
    <recommendedName>
        <fullName evidence="1">Retrovirus-related Pol polyprotein from transposon TNT 1-94-like beta-barrel domain-containing protein</fullName>
    </recommendedName>
</protein>
<name>A0A833TUJ6_JUGRE</name>
<dbReference type="Gramene" id="Jr_Scaffold_20386_00010_p1">
    <property type="protein sequence ID" value="cds.Jr_Scaffold_20386_00010_p1"/>
    <property type="gene ID" value="Jr_Scaffold_20386_00010"/>
</dbReference>
<evidence type="ECO:0000259" key="1">
    <source>
        <dbReference type="Pfam" id="PF22936"/>
    </source>
</evidence>
<dbReference type="Proteomes" id="UP000619265">
    <property type="component" value="Unassembled WGS sequence"/>
</dbReference>
<comment type="caution">
    <text evidence="2">The sequence shown here is derived from an EMBL/GenBank/DDBJ whole genome shotgun (WGS) entry which is preliminary data.</text>
</comment>
<dbReference type="AlphaFoldDB" id="A0A833TUJ6"/>
<accession>A0A833TUJ6</accession>
<dbReference type="EMBL" id="LIHL02019221">
    <property type="protein sequence ID" value="KAF5441809.1"/>
    <property type="molecule type" value="Genomic_DNA"/>
</dbReference>
<evidence type="ECO:0000313" key="2">
    <source>
        <dbReference type="EMBL" id="KAF5441809.1"/>
    </source>
</evidence>
<dbReference type="PANTHER" id="PTHR47481">
    <property type="match status" value="1"/>
</dbReference>
<reference evidence="2" key="1">
    <citation type="submission" date="2015-10" db="EMBL/GenBank/DDBJ databases">
        <authorList>
            <person name="Martinez-Garcia P.J."/>
            <person name="Crepeau M.W."/>
            <person name="Puiu D."/>
            <person name="Gonzalez-Ibeas D."/>
            <person name="Whalen J."/>
            <person name="Stevens K."/>
            <person name="Paul R."/>
            <person name="Butterfield T."/>
            <person name="Britton M."/>
            <person name="Reagan R."/>
            <person name="Chakraborty S."/>
            <person name="Walawage S.L."/>
            <person name="Vasquez-Gross H.A."/>
            <person name="Cardeno C."/>
            <person name="Famula R."/>
            <person name="Pratt K."/>
            <person name="Kuruganti S."/>
            <person name="Aradhya M.K."/>
            <person name="Leslie C.A."/>
            <person name="Dandekar A.M."/>
            <person name="Salzberg S.L."/>
            <person name="Wegrzyn J.L."/>
            <person name="Langley C.H."/>
            <person name="Neale D.B."/>
        </authorList>
    </citation>
    <scope>NUCLEOTIDE SEQUENCE</scope>
    <source>
        <tissue evidence="2">Leaves</tissue>
    </source>
</reference>